<gene>
    <name evidence="4" type="primary">Necator_chrIV.g14965</name>
    <name evidence="4" type="ORF">RB195_001670</name>
</gene>
<proteinExistence type="predicted"/>
<dbReference type="InterPro" id="IPR005312">
    <property type="entry name" value="DUF1759"/>
</dbReference>
<feature type="domain" description="CCHC-type" evidence="3">
    <location>
        <begin position="433"/>
        <end position="449"/>
    </location>
</feature>
<dbReference type="Gene3D" id="4.10.60.10">
    <property type="entry name" value="Zinc finger, CCHC-type"/>
    <property type="match status" value="1"/>
</dbReference>
<evidence type="ECO:0000313" key="5">
    <source>
        <dbReference type="Proteomes" id="UP001303046"/>
    </source>
</evidence>
<accession>A0ABR1DFE1</accession>
<evidence type="ECO:0000256" key="1">
    <source>
        <dbReference type="SAM" id="Coils"/>
    </source>
</evidence>
<sequence length="1232" mass="141226">MIKITLLLQSIEDEYNGLKSVVELYKETAGSNQPPSEEQTLRVYCEQRRRELQIALDNVEKKLTALKEVYQSITQTYKEATKPEKKEMLSEMEELKQKANFRVLKQDGECMVMALKARLHEISTQVAIIDLKNLHSQDPNQSERGLQPCEDDEYGDFDPCNLLSNADQKRAAQNPTTYHTSAEQHLELSPALRVKYPQLKLPHFDGQNESWEEFWDTFSLIIDQNSQLNDLEKILYLKDSIRGKAQQAIRSIPMRSSNYRLIVDVLQKKYGNKGNNRSKIVQRLMNIPKATSRAASCVATLDQVKDLVFQMIATGYDIRKKHDPLWIDTILAKFPYGIIKDCMKTITSGSRLTVGTLLEELQDNVSSRALFENRYSSLTSSHRRVDTSEQLTRTNVSRIVNCIFCQRTNHQSENCRAVRSPLDRRQALRGQQVCWKCFSKEHRSRDCTRQNCSKCNRDHHTTLCTMDTDRRTPVTPEKLSRSKEQLSDHANSQEKEKRHKNNYRNQSSSMVASEGQPAAEQRNESQSLISSSNPAKEDSHQKQVVLMTVEAQVKNNETGAYENVLLFLDSGAQCNLIEATLADKFALVHSEPYQCTMYGIGGIEETYTAQKVTAEFRTRFGESVSLSRSYMFRYAVSQEKQYIPLQHGNKRRTGQTPYFDRGRGIREHCNARLTSDKAAIRSFGSEHSVRACLVRKIRHSRQELRQMYELEGMGISTDEYRKDDTAYDYLNSYAKRIMIEDGRIVAPLPLKDNVVELDSNFKVAVSRLRSLFKFHVSHPEQRTWYIKILDEYKSNDVIEEVPSPEQSPLDNITYYMPHTGHFSRDLALAKEILDNIYVDNVFLNASTIQEALAKIESSRALFANIGMNLREFSSNSAEVSAGIPQQARCMAKHNKLLGVKYDTITDSLSLTIPFLPKRHMTKRELVSEVHKLYDPLDLVAPLSLRARMLMRDAVMLKAGWNKPLDPEFLHEWNELCLDISGTVVTIPRSIGSNSKNTGNATLWVFGDASQVAISCCSYVSHPPENDTKGLLCAKTRLAPQQRQLPIPRLELLAILISVRLAKTIVTKYRHRLKAVHIVSDSKIALAWRQSSRKLPLFVENQVDRIRKIEQSIRDLAISVEYFHTDSEQNLADLATRPTSKEQFENSSWLTGPPWFSLPRTKWPVEPMSDESWLAEEENRGLMRDSETCAPALKAHVAKSDGIMDLRRFRHYSDALKTLTRAIKALSRWFFFW</sequence>
<dbReference type="PANTHER" id="PTHR47331:SF8">
    <property type="match status" value="1"/>
</dbReference>
<evidence type="ECO:0000256" key="2">
    <source>
        <dbReference type="SAM" id="MobiDB-lite"/>
    </source>
</evidence>
<feature type="compositionally biased region" description="Basic and acidic residues" evidence="2">
    <location>
        <begin position="467"/>
        <end position="496"/>
    </location>
</feature>
<reference evidence="4 5" key="1">
    <citation type="submission" date="2023-08" db="EMBL/GenBank/DDBJ databases">
        <title>A Necator americanus chromosomal reference genome.</title>
        <authorList>
            <person name="Ilik V."/>
            <person name="Petrzelkova K.J."/>
            <person name="Pardy F."/>
            <person name="Fuh T."/>
            <person name="Niatou-Singa F.S."/>
            <person name="Gouil Q."/>
            <person name="Baker L."/>
            <person name="Ritchie M.E."/>
            <person name="Jex A.R."/>
            <person name="Gazzola D."/>
            <person name="Li H."/>
            <person name="Toshio Fujiwara R."/>
            <person name="Zhan B."/>
            <person name="Aroian R.V."/>
            <person name="Pafco B."/>
            <person name="Schwarz E.M."/>
        </authorList>
    </citation>
    <scope>NUCLEOTIDE SEQUENCE [LARGE SCALE GENOMIC DNA]</scope>
    <source>
        <strain evidence="4 5">Aroian</strain>
        <tissue evidence="4">Whole animal</tissue>
    </source>
</reference>
<dbReference type="Pfam" id="PF03564">
    <property type="entry name" value="DUF1759"/>
    <property type="match status" value="1"/>
</dbReference>
<dbReference type="Pfam" id="PF05380">
    <property type="entry name" value="Peptidase_A17"/>
    <property type="match status" value="1"/>
</dbReference>
<dbReference type="InterPro" id="IPR008042">
    <property type="entry name" value="Retrotrans_Pao"/>
</dbReference>
<dbReference type="EMBL" id="JAVFWL010000004">
    <property type="protein sequence ID" value="KAK6749209.1"/>
    <property type="molecule type" value="Genomic_DNA"/>
</dbReference>
<evidence type="ECO:0000259" key="3">
    <source>
        <dbReference type="SMART" id="SM00343"/>
    </source>
</evidence>
<name>A0ABR1DFE1_NECAM</name>
<evidence type="ECO:0000313" key="4">
    <source>
        <dbReference type="EMBL" id="KAK6749209.1"/>
    </source>
</evidence>
<comment type="caution">
    <text evidence="4">The sequence shown here is derived from an EMBL/GenBank/DDBJ whole genome shotgun (WGS) entry which is preliminary data.</text>
</comment>
<feature type="region of interest" description="Disordered" evidence="2">
    <location>
        <begin position="467"/>
        <end position="541"/>
    </location>
</feature>
<organism evidence="4 5">
    <name type="scientific">Necator americanus</name>
    <name type="common">Human hookworm</name>
    <dbReference type="NCBI Taxonomy" id="51031"/>
    <lineage>
        <taxon>Eukaryota</taxon>
        <taxon>Metazoa</taxon>
        <taxon>Ecdysozoa</taxon>
        <taxon>Nematoda</taxon>
        <taxon>Chromadorea</taxon>
        <taxon>Rhabditida</taxon>
        <taxon>Rhabditina</taxon>
        <taxon>Rhabditomorpha</taxon>
        <taxon>Strongyloidea</taxon>
        <taxon>Ancylostomatidae</taxon>
        <taxon>Bunostominae</taxon>
        <taxon>Necator</taxon>
    </lineage>
</organism>
<dbReference type="InterPro" id="IPR001878">
    <property type="entry name" value="Znf_CCHC"/>
</dbReference>
<keyword evidence="5" id="KW-1185">Reference proteome</keyword>
<feature type="domain" description="CCHC-type" evidence="3">
    <location>
        <begin position="401"/>
        <end position="417"/>
    </location>
</feature>
<protein>
    <recommendedName>
        <fullName evidence="3">CCHC-type domain-containing protein</fullName>
    </recommendedName>
</protein>
<dbReference type="Proteomes" id="UP001303046">
    <property type="component" value="Unassembled WGS sequence"/>
</dbReference>
<feature type="compositionally biased region" description="Polar residues" evidence="2">
    <location>
        <begin position="524"/>
        <end position="534"/>
    </location>
</feature>
<keyword evidence="1" id="KW-0175">Coiled coil</keyword>
<feature type="coiled-coil region" evidence="1">
    <location>
        <begin position="8"/>
        <end position="76"/>
    </location>
</feature>
<dbReference type="PANTHER" id="PTHR47331">
    <property type="entry name" value="PHD-TYPE DOMAIN-CONTAINING PROTEIN"/>
    <property type="match status" value="1"/>
</dbReference>
<dbReference type="SMART" id="SM00343">
    <property type="entry name" value="ZnF_C2HC"/>
    <property type="match status" value="2"/>
</dbReference>